<dbReference type="CDD" id="cd01427">
    <property type="entry name" value="HAD_like"/>
    <property type="match status" value="1"/>
</dbReference>
<dbReference type="PATRIC" id="fig|1163741.3.peg.609"/>
<dbReference type="SUPFAM" id="SSF56784">
    <property type="entry name" value="HAD-like"/>
    <property type="match status" value="1"/>
</dbReference>
<dbReference type="NCBIfam" id="TIGR01549">
    <property type="entry name" value="HAD-SF-IA-v1"/>
    <property type="match status" value="1"/>
</dbReference>
<proteinExistence type="predicted"/>
<dbReference type="InterPro" id="IPR006439">
    <property type="entry name" value="HAD-SF_hydro_IA"/>
</dbReference>
<dbReference type="InterPro" id="IPR036412">
    <property type="entry name" value="HAD-like_sf"/>
</dbReference>
<organism evidence="1 2">
    <name type="scientific">Helicobacter pylori Shi169</name>
    <dbReference type="NCBI Taxonomy" id="1163741"/>
    <lineage>
        <taxon>Bacteria</taxon>
        <taxon>Pseudomonadati</taxon>
        <taxon>Campylobacterota</taxon>
        <taxon>Epsilonproteobacteria</taxon>
        <taxon>Campylobacterales</taxon>
        <taxon>Helicobacteraceae</taxon>
        <taxon>Helicobacter</taxon>
    </lineage>
</organism>
<dbReference type="EMBL" id="CP003473">
    <property type="protein sequence ID" value="AFH99309.1"/>
    <property type="molecule type" value="Genomic_DNA"/>
</dbReference>
<dbReference type="Gene3D" id="1.10.150.400">
    <property type="match status" value="1"/>
</dbReference>
<evidence type="ECO:0008006" key="3">
    <source>
        <dbReference type="Google" id="ProtNLM"/>
    </source>
</evidence>
<dbReference type="InterPro" id="IPR023214">
    <property type="entry name" value="HAD_sf"/>
</dbReference>
<dbReference type="Proteomes" id="UP000005007">
    <property type="component" value="Chromosome"/>
</dbReference>
<dbReference type="HOGENOM" id="CLU_017953_0_1_7"/>
<accession>A0A0E0WAY2</accession>
<protein>
    <recommendedName>
        <fullName evidence="3">HAD family hydrolase</fullName>
    </recommendedName>
</protein>
<sequence>MHKFLDGAKSEILKYDVISFDIFDTLLLRPFIKPTDLFLYIETKYDIKGFCQARILAEMQSREISKEQDITLDEIYYQIPKEFHSYKEVEIATEKEMLIPNLEMLELYRFAKENNKRVIIVSDMYLPLEVLEDILISKGFDGYTNFYLSSHIMLTKHSKDLFKHVLKQENITHTQMLHVGDNSWADDAMPKSLGIATLFRKSVLKQFEEIFPKYQTFSPTSVAQSFILGSLCVFYKNYIQKHEKFDYWFLLGAMQAGIVAIAYCQFIYKEIHKRNIDTLVFVARDGYLLQKIFNILYPNSYKTTYVYAPRILKKAVFLEVIEGESLEILRILEGEEEIKKKQITTNQQAYIYIYSNFEHCRHLALKCLDNYRKYLSSLNLEGNIAIVDTITLGYSSQELIQKALNKEVFGCYVDLLRILNHDCVSFLPFSHPKSIYFHNWDFMEFLLTSPEYPILNVENGVPIYQKNVSSCEKHRSKAYEKIVEGAVGYASYFKESQISLDIHDVIKWVNFFIDHPSIQDQEQFKQIYFLPDATHKNALPLFCNDVSLLSCILKPSQSYGILKRSLRTNKQERLFKILSLIKKIYEKLKKKS</sequence>
<reference evidence="1 2" key="1">
    <citation type="submission" date="2012-04" db="EMBL/GenBank/DDBJ databases">
        <authorList>
            <person name="Kersulyte D."/>
            <person name="Cabrera L."/>
            <person name="Pacheco R."/>
            <person name="Herrera P."/>
            <person name="Rodriguez C."/>
            <person name="Gilman R.H."/>
            <person name="Berg D.E."/>
        </authorList>
    </citation>
    <scope>NUCLEOTIDE SEQUENCE [LARGE SCALE GENOMIC DNA]</scope>
    <source>
        <strain evidence="1 2">Shi169</strain>
    </source>
</reference>
<dbReference type="AlphaFoldDB" id="A0A0E0WAY2"/>
<evidence type="ECO:0000313" key="1">
    <source>
        <dbReference type="EMBL" id="AFH99309.1"/>
    </source>
</evidence>
<gene>
    <name evidence="1" type="ORF">HPSH169_03055</name>
</gene>
<dbReference type="RefSeq" id="WP_000548637.1">
    <property type="nucleotide sequence ID" value="NC_017740.1"/>
</dbReference>
<name>A0A0E0WAY2_HELPX</name>
<evidence type="ECO:0000313" key="2">
    <source>
        <dbReference type="Proteomes" id="UP000005007"/>
    </source>
</evidence>
<dbReference type="Gene3D" id="3.40.50.1000">
    <property type="entry name" value="HAD superfamily/HAD-like"/>
    <property type="match status" value="1"/>
</dbReference>
<dbReference type="KEGG" id="hhq:HPSH169_03055"/>